<evidence type="ECO:0000313" key="2">
    <source>
        <dbReference type="EMBL" id="MFC3104932.1"/>
    </source>
</evidence>
<keyword evidence="1" id="KW-0175">Coiled coil</keyword>
<dbReference type="Proteomes" id="UP001595462">
    <property type="component" value="Unassembled WGS sequence"/>
</dbReference>
<organism evidence="2 3">
    <name type="scientific">Salinisphaera aquimarina</name>
    <dbReference type="NCBI Taxonomy" id="2094031"/>
    <lineage>
        <taxon>Bacteria</taxon>
        <taxon>Pseudomonadati</taxon>
        <taxon>Pseudomonadota</taxon>
        <taxon>Gammaproteobacteria</taxon>
        <taxon>Salinisphaerales</taxon>
        <taxon>Salinisphaeraceae</taxon>
        <taxon>Salinisphaera</taxon>
    </lineage>
</organism>
<keyword evidence="3" id="KW-1185">Reference proteome</keyword>
<sequence>MSQSAETEALKQDIERLKNDLSELAKSYKAEGEKRAQAGVDSARDKYGELREEALRRKQDLGSEIEARPFVSVVAAFGVGLLLGKLFGR</sequence>
<dbReference type="EMBL" id="JBHRSS010000006">
    <property type="protein sequence ID" value="MFC3104932.1"/>
    <property type="molecule type" value="Genomic_DNA"/>
</dbReference>
<proteinExistence type="predicted"/>
<feature type="coiled-coil region" evidence="1">
    <location>
        <begin position="7"/>
        <end position="34"/>
    </location>
</feature>
<name>A0ABV7EQA3_9GAMM</name>
<evidence type="ECO:0000256" key="1">
    <source>
        <dbReference type="SAM" id="Coils"/>
    </source>
</evidence>
<accession>A0ABV7EQA3</accession>
<protein>
    <submittedName>
        <fullName evidence="2">YqjD family protein</fullName>
    </submittedName>
</protein>
<comment type="caution">
    <text evidence="2">The sequence shown here is derived from an EMBL/GenBank/DDBJ whole genome shotgun (WGS) entry which is preliminary data.</text>
</comment>
<reference evidence="3" key="1">
    <citation type="journal article" date="2019" name="Int. J. Syst. Evol. Microbiol.">
        <title>The Global Catalogue of Microorganisms (GCM) 10K type strain sequencing project: providing services to taxonomists for standard genome sequencing and annotation.</title>
        <authorList>
            <consortium name="The Broad Institute Genomics Platform"/>
            <consortium name="The Broad Institute Genome Sequencing Center for Infectious Disease"/>
            <person name="Wu L."/>
            <person name="Ma J."/>
        </authorList>
    </citation>
    <scope>NUCLEOTIDE SEQUENCE [LARGE SCALE GENOMIC DNA]</scope>
    <source>
        <strain evidence="3">KCTC 52640</strain>
    </source>
</reference>
<gene>
    <name evidence="2" type="ORF">ACFOSU_13710</name>
</gene>
<evidence type="ECO:0000313" key="3">
    <source>
        <dbReference type="Proteomes" id="UP001595462"/>
    </source>
</evidence>
<dbReference type="RefSeq" id="WP_380690493.1">
    <property type="nucleotide sequence ID" value="NZ_JBHRSS010000006.1"/>
</dbReference>